<name>L0ABT2_CALLD</name>
<comment type="cofactor">
    <cofactor evidence="1 10">
        <name>[4Fe-4S] cluster</name>
        <dbReference type="ChEBI" id="CHEBI:49883"/>
    </cofactor>
</comment>
<dbReference type="GO" id="GO:0017183">
    <property type="term" value="P:protein histidyl modification to diphthamide"/>
    <property type="evidence" value="ECO:0007669"/>
    <property type="project" value="UniProtKB-UniRule"/>
</dbReference>
<sequence>MSKNFDCGIPYTLVFPDINIEGKRVLLQLPDGMKQFALAIANCIRENYKAEPIIHMESIYGACDLQYNQIFNIINPDLIIHIAHSEYPEYLASPLALPSNLRDRVVFVRALSKLDIDENMIEKSLSILDTYNVKNLSIALTAQHTHLYNKILNIIGNNSKYNIIKSNGLSPYYDPGQIIGCDFRTVINKNIDGYIFVGGGEFHPLGLYLSTLKPIAQIDLYSNTVRDFTQIGIKYYKKRLFVISKAMEARHWGVIIGLKTGQYRPSLLNMIIKMLNKKEYVLLTSENMSELNLLSIDNDWFDAFVITSCPRIPIDDLMDYKKPVLTPGEAYMALTGKIDKYIFPW</sequence>
<evidence type="ECO:0000256" key="3">
    <source>
        <dbReference type="ARBA" id="ARBA00012221"/>
    </source>
</evidence>
<dbReference type="InterPro" id="IPR035435">
    <property type="entry name" value="DPH1/DPH2_euk_archaea"/>
</dbReference>
<comment type="pathway">
    <text evidence="2 10">Protein modification; peptidyl-diphthamide biosynthesis.</text>
</comment>
<dbReference type="Gene3D" id="3.40.50.11840">
    <property type="entry name" value="Diphthamide synthesis DPH1/DPH2 domain 1"/>
    <property type="match status" value="1"/>
</dbReference>
<dbReference type="InterPro" id="IPR042263">
    <property type="entry name" value="DPH1/DPH2_1"/>
</dbReference>
<dbReference type="GO" id="GO:0046872">
    <property type="term" value="F:metal ion binding"/>
    <property type="evidence" value="ECO:0007669"/>
    <property type="project" value="UniProtKB-KW"/>
</dbReference>
<evidence type="ECO:0000256" key="4">
    <source>
        <dbReference type="ARBA" id="ARBA00022679"/>
    </source>
</evidence>
<evidence type="ECO:0000313" key="11">
    <source>
        <dbReference type="EMBL" id="AFZ70884.1"/>
    </source>
</evidence>
<dbReference type="NCBIfam" id="TIGR03682">
    <property type="entry name" value="arCOG04112"/>
    <property type="match status" value="1"/>
</dbReference>
<protein>
    <recommendedName>
        <fullName evidence="3 10">2-(3-amino-3-carboxypropyl)histidine synthase</fullName>
        <ecNumber evidence="3 10">2.5.1.108</ecNumber>
    </recommendedName>
</protein>
<dbReference type="SFLD" id="SFLDS00032">
    <property type="entry name" value="Radical_SAM_3-amino-3-carboxyp"/>
    <property type="match status" value="1"/>
</dbReference>
<dbReference type="Gene3D" id="3.40.50.11860">
    <property type="entry name" value="Diphthamide synthesis DPH1/DPH2 domain 3"/>
    <property type="match status" value="1"/>
</dbReference>
<reference evidence="12" key="1">
    <citation type="submission" date="2012-03" db="EMBL/GenBank/DDBJ databases">
        <title>Complete genome of Caldisphaera lagunensis DSM 15908.</title>
        <authorList>
            <person name="Lucas S."/>
            <person name="Copeland A."/>
            <person name="Lapidus A."/>
            <person name="Glavina del Rio T."/>
            <person name="Dalin E."/>
            <person name="Tice H."/>
            <person name="Bruce D."/>
            <person name="Goodwin L."/>
            <person name="Pitluck S."/>
            <person name="Peters L."/>
            <person name="Mikhailova N."/>
            <person name="Teshima H."/>
            <person name="Kyrpides N."/>
            <person name="Mavromatis K."/>
            <person name="Ivanova N."/>
            <person name="Brettin T."/>
            <person name="Detter J.C."/>
            <person name="Han C."/>
            <person name="Larimer F."/>
            <person name="Land M."/>
            <person name="Hauser L."/>
            <person name="Markowitz V."/>
            <person name="Cheng J.-F."/>
            <person name="Hugenholtz P."/>
            <person name="Woyke T."/>
            <person name="Wu D."/>
            <person name="Spring S."/>
            <person name="Schroeder M."/>
            <person name="Brambilla E."/>
            <person name="Klenk H.-P."/>
            <person name="Eisen J.A."/>
        </authorList>
    </citation>
    <scope>NUCLEOTIDE SEQUENCE [LARGE SCALE GENOMIC DNA]</scope>
    <source>
        <strain evidence="12">DSM 15908 / JCM 11604 / IC-154</strain>
    </source>
</reference>
<dbReference type="InterPro" id="IPR042264">
    <property type="entry name" value="DPH1/DPH2_2"/>
</dbReference>
<dbReference type="Pfam" id="PF01866">
    <property type="entry name" value="Diphthamide_syn"/>
    <property type="match status" value="1"/>
</dbReference>
<organism evidence="11 12">
    <name type="scientific">Caldisphaera lagunensis (strain DSM 15908 / JCM 11604 / ANMR 0165 / IC-154)</name>
    <dbReference type="NCBI Taxonomy" id="1056495"/>
    <lineage>
        <taxon>Archaea</taxon>
        <taxon>Thermoproteota</taxon>
        <taxon>Thermoprotei</taxon>
        <taxon>Acidilobales</taxon>
        <taxon>Caldisphaeraceae</taxon>
        <taxon>Caldisphaera</taxon>
    </lineage>
</organism>
<dbReference type="UniPathway" id="UPA00559"/>
<dbReference type="PANTHER" id="PTHR10762:SF1">
    <property type="entry name" value="2-(3-AMINO-3-CARBOXYPROPYL)HISTIDINE SYNTHASE SUBUNIT 1"/>
    <property type="match status" value="1"/>
</dbReference>
<proteinExistence type="inferred from homology"/>
<dbReference type="NCBIfam" id="TIGR00322">
    <property type="entry name" value="diphth2_R"/>
    <property type="match status" value="1"/>
</dbReference>
<keyword evidence="8 10" id="KW-0411">Iron-sulfur</keyword>
<evidence type="ECO:0000256" key="10">
    <source>
        <dbReference type="PIRNR" id="PIRNR004967"/>
    </source>
</evidence>
<dbReference type="InterPro" id="IPR016435">
    <property type="entry name" value="DPH1/DPH2"/>
</dbReference>
<comment type="catalytic activity">
    <reaction evidence="9 10">
        <text>L-histidyl-[translation elongation factor 2] + S-adenosyl-L-methionine = 2-[(3S)-amino-3-carboxypropyl]-L-histidyl-[translation elongation factor 2] + S-methyl-5'-thioadenosine + H(+)</text>
        <dbReference type="Rhea" id="RHEA:36783"/>
        <dbReference type="Rhea" id="RHEA-COMP:9748"/>
        <dbReference type="Rhea" id="RHEA-COMP:9749"/>
        <dbReference type="ChEBI" id="CHEBI:15378"/>
        <dbReference type="ChEBI" id="CHEBI:17509"/>
        <dbReference type="ChEBI" id="CHEBI:29979"/>
        <dbReference type="ChEBI" id="CHEBI:59789"/>
        <dbReference type="ChEBI" id="CHEBI:73995"/>
        <dbReference type="EC" id="2.5.1.108"/>
    </reaction>
</comment>
<dbReference type="GO" id="GO:0051539">
    <property type="term" value="F:4 iron, 4 sulfur cluster binding"/>
    <property type="evidence" value="ECO:0007669"/>
    <property type="project" value="UniProtKB-UniRule"/>
</dbReference>
<gene>
    <name evidence="11" type="ordered locus">Calag_1163</name>
</gene>
<dbReference type="EMBL" id="CP003378">
    <property type="protein sequence ID" value="AFZ70884.1"/>
    <property type="molecule type" value="Genomic_DNA"/>
</dbReference>
<dbReference type="FunCoup" id="L0ABT2">
    <property type="interactions" value="115"/>
</dbReference>
<evidence type="ECO:0000256" key="2">
    <source>
        <dbReference type="ARBA" id="ARBA00005156"/>
    </source>
</evidence>
<dbReference type="OrthoDB" id="314at2157"/>
<evidence type="ECO:0000256" key="8">
    <source>
        <dbReference type="ARBA" id="ARBA00023014"/>
    </source>
</evidence>
<comment type="function">
    <text evidence="10">Catalyzes the first step of diphthamide biosynthesis, i.e. the transfer of the 3-amino-3-carboxypropyl group from S-adenosyl-L-methionine (SAM) to the C2 position of the imidazole ring of the target histidine residue in translation elongation factor 2 (EF-2).</text>
</comment>
<dbReference type="STRING" id="1056495.Calag_1163"/>
<dbReference type="Proteomes" id="UP000010469">
    <property type="component" value="Chromosome"/>
</dbReference>
<keyword evidence="4 10" id="KW-0808">Transferase</keyword>
<dbReference type="PIRSF" id="PIRSF004967">
    <property type="entry name" value="DPH1"/>
    <property type="match status" value="1"/>
</dbReference>
<keyword evidence="6 10" id="KW-0479">Metal-binding</keyword>
<dbReference type="InterPro" id="IPR042265">
    <property type="entry name" value="DPH1/DPH2_3"/>
</dbReference>
<evidence type="ECO:0000256" key="5">
    <source>
        <dbReference type="ARBA" id="ARBA00022691"/>
    </source>
</evidence>
<keyword evidence="7 10" id="KW-0408">Iron</keyword>
<evidence type="ECO:0000256" key="6">
    <source>
        <dbReference type="ARBA" id="ARBA00022723"/>
    </source>
</evidence>
<dbReference type="PANTHER" id="PTHR10762">
    <property type="entry name" value="DIPHTHAMIDE BIOSYNTHESIS PROTEIN"/>
    <property type="match status" value="1"/>
</dbReference>
<dbReference type="RefSeq" id="WP_015232781.1">
    <property type="nucleotide sequence ID" value="NC_019791.1"/>
</dbReference>
<evidence type="ECO:0000256" key="7">
    <source>
        <dbReference type="ARBA" id="ARBA00023004"/>
    </source>
</evidence>
<keyword evidence="12" id="KW-1185">Reference proteome</keyword>
<evidence type="ECO:0000256" key="9">
    <source>
        <dbReference type="ARBA" id="ARBA00048403"/>
    </source>
</evidence>
<dbReference type="HOGENOM" id="CLU_037146_0_0_2"/>
<dbReference type="GO" id="GO:0090560">
    <property type="term" value="F:2-(3-amino-3-carboxypropyl)histidine synthase activity"/>
    <property type="evidence" value="ECO:0007669"/>
    <property type="project" value="UniProtKB-UniRule"/>
</dbReference>
<dbReference type="eggNOG" id="arCOG04112">
    <property type="taxonomic scope" value="Archaea"/>
</dbReference>
<evidence type="ECO:0000313" key="12">
    <source>
        <dbReference type="Proteomes" id="UP000010469"/>
    </source>
</evidence>
<dbReference type="Gene3D" id="3.40.50.11850">
    <property type="entry name" value="Diphthamide synthesis DPH1/DPH2 domain 2"/>
    <property type="match status" value="1"/>
</dbReference>
<accession>L0ABT2</accession>
<dbReference type="AlphaFoldDB" id="L0ABT2"/>
<dbReference type="GeneID" id="14212423"/>
<keyword evidence="5 10" id="KW-0949">S-adenosyl-L-methionine</keyword>
<dbReference type="InterPro" id="IPR022428">
    <property type="entry name" value="Dph2_arc"/>
</dbReference>
<comment type="similarity">
    <text evidence="10">Belongs to the DPH1/DPH2 family.</text>
</comment>
<dbReference type="KEGG" id="clg:Calag_1163"/>
<dbReference type="EC" id="2.5.1.108" evidence="3 10"/>
<dbReference type="InParanoid" id="L0ABT2"/>
<keyword evidence="10" id="KW-0004">4Fe-4S</keyword>
<evidence type="ECO:0000256" key="1">
    <source>
        <dbReference type="ARBA" id="ARBA00001966"/>
    </source>
</evidence>